<protein>
    <submittedName>
        <fullName evidence="6">LysR family transcriptional regulator</fullName>
    </submittedName>
</protein>
<keyword evidence="4" id="KW-0804">Transcription</keyword>
<dbReference type="EMBL" id="CP117450">
    <property type="protein sequence ID" value="WLH05716.1"/>
    <property type="molecule type" value="Genomic_DNA"/>
</dbReference>
<dbReference type="Pfam" id="PF00126">
    <property type="entry name" value="HTH_1"/>
    <property type="match status" value="1"/>
</dbReference>
<dbReference type="InterPro" id="IPR036388">
    <property type="entry name" value="WH-like_DNA-bd_sf"/>
</dbReference>
<dbReference type="PROSITE" id="PS50931">
    <property type="entry name" value="HTH_LYSR"/>
    <property type="match status" value="1"/>
</dbReference>
<evidence type="ECO:0000259" key="5">
    <source>
        <dbReference type="PROSITE" id="PS50931"/>
    </source>
</evidence>
<evidence type="ECO:0000256" key="4">
    <source>
        <dbReference type="ARBA" id="ARBA00023163"/>
    </source>
</evidence>
<keyword evidence="3" id="KW-0238">DNA-binding</keyword>
<dbReference type="InterPro" id="IPR005119">
    <property type="entry name" value="LysR_subst-bd"/>
</dbReference>
<dbReference type="PANTHER" id="PTHR30537">
    <property type="entry name" value="HTH-TYPE TRANSCRIPTIONAL REGULATOR"/>
    <property type="match status" value="1"/>
</dbReference>
<proteinExistence type="inferred from homology"/>
<dbReference type="PANTHER" id="PTHR30537:SF3">
    <property type="entry name" value="TRANSCRIPTIONAL REGULATORY PROTEIN"/>
    <property type="match status" value="1"/>
</dbReference>
<evidence type="ECO:0000256" key="3">
    <source>
        <dbReference type="ARBA" id="ARBA00023125"/>
    </source>
</evidence>
<dbReference type="SUPFAM" id="SSF53850">
    <property type="entry name" value="Periplasmic binding protein-like II"/>
    <property type="match status" value="1"/>
</dbReference>
<evidence type="ECO:0000313" key="6">
    <source>
        <dbReference type="EMBL" id="WLH05716.1"/>
    </source>
</evidence>
<dbReference type="Proteomes" id="UP001236748">
    <property type="component" value="Chromosome"/>
</dbReference>
<gene>
    <name evidence="6" type="ORF">PSH67_23185</name>
</gene>
<dbReference type="InterPro" id="IPR058163">
    <property type="entry name" value="LysR-type_TF_proteobact-type"/>
</dbReference>
<dbReference type="SUPFAM" id="SSF46785">
    <property type="entry name" value="Winged helix' DNA-binding domain"/>
    <property type="match status" value="1"/>
</dbReference>
<sequence>MASTIGWELYRSFLGVLREGSLSGAARQLGITQPTVGRHIAALETALGVVLFTRSPNGLLPTAVARTLRAHAETMERTAAALERAASSQGDEVRGVVRVSASEVVGVEVLPPILTQLRQAHPHLKVELVLTNRLSDLLQLEADIAVRMVRPSQEQLLARRIGLIEVGLHARDDYLQQHGTPLHMQDLASHSLIGFDQENAFIRSLAIQGFERSAFACSSDSDLAQLALIRAGAGIGGCQVQLAKRDPRLRRVLPEGFALMLDTWVTMHEDLRNSPRCRVMFDALVEGLQRYVQD</sequence>
<organism evidence="6 7">
    <name type="scientific">Pseudomonas lurida</name>
    <dbReference type="NCBI Taxonomy" id="244566"/>
    <lineage>
        <taxon>Bacteria</taxon>
        <taxon>Pseudomonadati</taxon>
        <taxon>Pseudomonadota</taxon>
        <taxon>Gammaproteobacteria</taxon>
        <taxon>Pseudomonadales</taxon>
        <taxon>Pseudomonadaceae</taxon>
        <taxon>Pseudomonas</taxon>
    </lineage>
</organism>
<keyword evidence="7" id="KW-1185">Reference proteome</keyword>
<reference evidence="6 7" key="1">
    <citation type="submission" date="2023-02" db="EMBL/GenBank/DDBJ databases">
        <title>Evolution of Hrp T3SS in non-pathogenic Pseudomonas fluorescens.</title>
        <authorList>
            <person name="Liao K."/>
            <person name="Wei H."/>
            <person name="Gu Y."/>
        </authorList>
    </citation>
    <scope>NUCLEOTIDE SEQUENCE [LARGE SCALE GENOMIC DNA]</scope>
    <source>
        <strain evidence="6 7">FP2043</strain>
    </source>
</reference>
<accession>A0ABY9FR01</accession>
<evidence type="ECO:0000313" key="7">
    <source>
        <dbReference type="Proteomes" id="UP001236748"/>
    </source>
</evidence>
<dbReference type="Gene3D" id="3.40.190.290">
    <property type="match status" value="1"/>
</dbReference>
<comment type="similarity">
    <text evidence="1">Belongs to the LysR transcriptional regulatory family.</text>
</comment>
<dbReference type="Pfam" id="PF03466">
    <property type="entry name" value="LysR_substrate"/>
    <property type="match status" value="1"/>
</dbReference>
<dbReference type="PRINTS" id="PR00039">
    <property type="entry name" value="HTHLYSR"/>
</dbReference>
<evidence type="ECO:0000256" key="2">
    <source>
        <dbReference type="ARBA" id="ARBA00023015"/>
    </source>
</evidence>
<dbReference type="InterPro" id="IPR036390">
    <property type="entry name" value="WH_DNA-bd_sf"/>
</dbReference>
<name>A0ABY9FR01_9PSED</name>
<dbReference type="RefSeq" id="WP_069078020.1">
    <property type="nucleotide sequence ID" value="NZ_CAXAQD010000018.1"/>
</dbReference>
<dbReference type="Gene3D" id="1.10.10.10">
    <property type="entry name" value="Winged helix-like DNA-binding domain superfamily/Winged helix DNA-binding domain"/>
    <property type="match status" value="1"/>
</dbReference>
<keyword evidence="2" id="KW-0805">Transcription regulation</keyword>
<feature type="domain" description="HTH lysR-type" evidence="5">
    <location>
        <begin position="11"/>
        <end position="62"/>
    </location>
</feature>
<evidence type="ECO:0000256" key="1">
    <source>
        <dbReference type="ARBA" id="ARBA00009437"/>
    </source>
</evidence>
<dbReference type="InterPro" id="IPR000847">
    <property type="entry name" value="LysR_HTH_N"/>
</dbReference>